<dbReference type="InterPro" id="IPR001881">
    <property type="entry name" value="EGF-like_Ca-bd_dom"/>
</dbReference>
<feature type="disulfide bond" evidence="2">
    <location>
        <begin position="42"/>
        <end position="51"/>
    </location>
</feature>
<evidence type="ECO:0000256" key="2">
    <source>
        <dbReference type="PROSITE-ProRule" id="PRU00076"/>
    </source>
</evidence>
<dbReference type="InterPro" id="IPR018097">
    <property type="entry name" value="EGF_Ca-bd_CS"/>
</dbReference>
<dbReference type="InterPro" id="IPR000152">
    <property type="entry name" value="EGF-type_Asp/Asn_hydroxyl_site"/>
</dbReference>
<dbReference type="PROSITE" id="PS00022">
    <property type="entry name" value="EGF_1"/>
    <property type="match status" value="1"/>
</dbReference>
<dbReference type="InterPro" id="IPR050906">
    <property type="entry name" value="Notch_signaling"/>
</dbReference>
<keyword evidence="2" id="KW-0245">EGF-like domain</keyword>
<organism evidence="5 6">
    <name type="scientific">Cherax quadricarinatus</name>
    <name type="common">Australian red claw crayfish</name>
    <dbReference type="NCBI Taxonomy" id="27406"/>
    <lineage>
        <taxon>Eukaryota</taxon>
        <taxon>Metazoa</taxon>
        <taxon>Ecdysozoa</taxon>
        <taxon>Arthropoda</taxon>
        <taxon>Crustacea</taxon>
        <taxon>Multicrustacea</taxon>
        <taxon>Malacostraca</taxon>
        <taxon>Eumalacostraca</taxon>
        <taxon>Eucarida</taxon>
        <taxon>Decapoda</taxon>
        <taxon>Pleocyemata</taxon>
        <taxon>Astacidea</taxon>
        <taxon>Parastacoidea</taxon>
        <taxon>Parastacidae</taxon>
        <taxon>Cherax</taxon>
    </lineage>
</organism>
<dbReference type="EMBL" id="JARKIK010000001">
    <property type="protein sequence ID" value="KAK8754577.1"/>
    <property type="molecule type" value="Genomic_DNA"/>
</dbReference>
<dbReference type="PANTHER" id="PTHR24044:SF420">
    <property type="entry name" value="DELTA AND NOTCH-LIKE EPIDERMAL GROWTH FACTOR-RELATED RECEPTOR ISOFORM X1"/>
    <property type="match status" value="1"/>
</dbReference>
<evidence type="ECO:0000256" key="1">
    <source>
        <dbReference type="ARBA" id="ARBA00023157"/>
    </source>
</evidence>
<feature type="transmembrane region" description="Helical" evidence="3">
    <location>
        <begin position="63"/>
        <end position="88"/>
    </location>
</feature>
<dbReference type="SUPFAM" id="SSF57196">
    <property type="entry name" value="EGF/Laminin"/>
    <property type="match status" value="1"/>
</dbReference>
<feature type="non-terminal residue" evidence="5">
    <location>
        <position position="1"/>
    </location>
</feature>
<keyword evidence="3" id="KW-1133">Transmembrane helix</keyword>
<keyword evidence="6" id="KW-1185">Reference proteome</keyword>
<dbReference type="InterPro" id="IPR000742">
    <property type="entry name" value="EGF"/>
</dbReference>
<evidence type="ECO:0000256" key="3">
    <source>
        <dbReference type="SAM" id="Phobius"/>
    </source>
</evidence>
<feature type="domain" description="EGF-like" evidence="4">
    <location>
        <begin position="16"/>
        <end position="52"/>
    </location>
</feature>
<dbReference type="GO" id="GO:0005509">
    <property type="term" value="F:calcium ion binding"/>
    <property type="evidence" value="ECO:0007669"/>
    <property type="project" value="InterPro"/>
</dbReference>
<dbReference type="PROSITE" id="PS00010">
    <property type="entry name" value="ASX_HYDROXYL"/>
    <property type="match status" value="1"/>
</dbReference>
<reference evidence="5 6" key="1">
    <citation type="journal article" date="2024" name="BMC Genomics">
        <title>Genome assembly of redclaw crayfish (Cherax quadricarinatus) provides insights into its immune adaptation and hypoxia tolerance.</title>
        <authorList>
            <person name="Liu Z."/>
            <person name="Zheng J."/>
            <person name="Li H."/>
            <person name="Fang K."/>
            <person name="Wang S."/>
            <person name="He J."/>
            <person name="Zhou D."/>
            <person name="Weng S."/>
            <person name="Chi M."/>
            <person name="Gu Z."/>
            <person name="He J."/>
            <person name="Li F."/>
            <person name="Wang M."/>
        </authorList>
    </citation>
    <scope>NUCLEOTIDE SEQUENCE [LARGE SCALE GENOMIC DNA]</scope>
    <source>
        <strain evidence="5">ZL_2023a</strain>
    </source>
</reference>
<dbReference type="PANTHER" id="PTHR24044">
    <property type="entry name" value="NOTCH LIGAND FAMILY MEMBER"/>
    <property type="match status" value="1"/>
</dbReference>
<keyword evidence="3" id="KW-0812">Transmembrane</keyword>
<dbReference type="SMART" id="SM00179">
    <property type="entry name" value="EGF_CA"/>
    <property type="match status" value="1"/>
</dbReference>
<dbReference type="Proteomes" id="UP001445076">
    <property type="component" value="Unassembled WGS sequence"/>
</dbReference>
<accession>A0AAW0YDE0</accession>
<gene>
    <name evidence="5" type="ORF">OTU49_016745</name>
</gene>
<evidence type="ECO:0000313" key="6">
    <source>
        <dbReference type="Proteomes" id="UP001445076"/>
    </source>
</evidence>
<protein>
    <recommendedName>
        <fullName evidence="4">EGF-like domain-containing protein</fullName>
    </recommendedName>
</protein>
<dbReference type="SMART" id="SM00181">
    <property type="entry name" value="EGF"/>
    <property type="match status" value="1"/>
</dbReference>
<dbReference type="AlphaFoldDB" id="A0AAW0YDE0"/>
<comment type="caution">
    <text evidence="5">The sequence shown here is derived from an EMBL/GenBank/DDBJ whole genome shotgun (WGS) entry which is preliminary data.</text>
</comment>
<keyword evidence="1 2" id="KW-1015">Disulfide bond</keyword>
<dbReference type="PROSITE" id="PS50026">
    <property type="entry name" value="EGF_3"/>
    <property type="match status" value="1"/>
</dbReference>
<comment type="caution">
    <text evidence="2">Lacks conserved residue(s) required for the propagation of feature annotation.</text>
</comment>
<keyword evidence="3" id="KW-0472">Membrane</keyword>
<proteinExistence type="predicted"/>
<evidence type="ECO:0000259" key="4">
    <source>
        <dbReference type="PROSITE" id="PS50026"/>
    </source>
</evidence>
<dbReference type="PROSITE" id="PS01187">
    <property type="entry name" value="EGF_CA"/>
    <property type="match status" value="1"/>
</dbReference>
<dbReference type="CDD" id="cd00054">
    <property type="entry name" value="EGF_CA"/>
    <property type="match status" value="1"/>
</dbReference>
<sequence>CSCEPGRQLVGHSCQDVDECVFQPCLHGGTCYNLTPGYHCLCGPAHTGDNCEWTKLPAHTNPLTAPMAIAAVTLSVIIVVVLGVLLTIRLHRYRTARGEEGVTDVLGTPMVVQAVSGNPQSKAVKEENILLGSLKIKRSGKITLSLEGPDHIITPLRLPTIGVEAIGIKEANIIGSTLKHSGSENKIKGKSSPQRCSIAAINTVEDVVLESRASFSPTECPTTCISVVCPTSACPTTSGAQVITDAIENSAPPLLAQDDLRAYAYEGDGSPSGSLTSTVLGLRTDSLEGDSLRPLIPEYGEVFDLLKNLPDAVNSLKPSQDTSGNCTDVEKLVAISSNPKLIQNAVNIT</sequence>
<name>A0AAW0YDE0_CHEQU</name>
<evidence type="ECO:0000313" key="5">
    <source>
        <dbReference type="EMBL" id="KAK8754577.1"/>
    </source>
</evidence>
<dbReference type="Gene3D" id="2.10.25.10">
    <property type="entry name" value="Laminin"/>
    <property type="match status" value="1"/>
</dbReference>